<dbReference type="Proteomes" id="UP000297496">
    <property type="component" value="Unassembled WGS sequence"/>
</dbReference>
<keyword evidence="2" id="KW-1185">Reference proteome</keyword>
<dbReference type="AlphaFoldDB" id="A0A4Z1CK52"/>
<evidence type="ECO:0000313" key="2">
    <source>
        <dbReference type="Proteomes" id="UP000297496"/>
    </source>
</evidence>
<protein>
    <submittedName>
        <fullName evidence="1">Uncharacterized protein</fullName>
    </submittedName>
</protein>
<dbReference type="EMBL" id="SRRO01000001">
    <property type="protein sequence ID" value="TGN64210.1"/>
    <property type="molecule type" value="Genomic_DNA"/>
</dbReference>
<evidence type="ECO:0000313" key="1">
    <source>
        <dbReference type="EMBL" id="TGN64210.1"/>
    </source>
</evidence>
<proteinExistence type="predicted"/>
<gene>
    <name evidence="1" type="ORF">EXE59_09790</name>
</gene>
<dbReference type="RefSeq" id="WP_135838737.1">
    <property type="nucleotide sequence ID" value="NZ_SRRO01000001.1"/>
</dbReference>
<name>A0A4Z1CK52_9ACTN</name>
<accession>A0A4Z1CK52</accession>
<sequence>MHVLPALDQGTAEHSLAPHDYVVATVDHTYQRPATNGPSRPEYVTARFAVDGIWANGQASERHAVTVTVEISTRRRSGTHYDHIVEPIVTWRHYDHHDGWTLISSRPDEVAVYTEEANADGHTDRTEAREAARGLVLALLADPMWLRPLLNGEAQSIGACLALAGAERGDA</sequence>
<comment type="caution">
    <text evidence="1">The sequence shown here is derived from an EMBL/GenBank/DDBJ whole genome shotgun (WGS) entry which is preliminary data.</text>
</comment>
<reference evidence="1 2" key="1">
    <citation type="submission" date="2019-04" db="EMBL/GenBank/DDBJ databases">
        <title>Three New Species of Nocardioides, Nocardioides euryhalodurans sp. nov., Nocardioides seonyuensis sp. nov. and Nocardioides eburneoflavus sp. nov. Isolated from Soil.</title>
        <authorList>
            <person name="Roh S.G."/>
            <person name="Lee C."/>
            <person name="Kim M.-K."/>
            <person name="Kim S.B."/>
        </authorList>
    </citation>
    <scope>NUCLEOTIDE SEQUENCE [LARGE SCALE GENOMIC DNA]</scope>
    <source>
        <strain evidence="1 2">MMS17-SY213</strain>
    </source>
</reference>
<organism evidence="1 2">
    <name type="scientific">Nocardioides eburneiflavus</name>
    <dbReference type="NCBI Taxonomy" id="2518372"/>
    <lineage>
        <taxon>Bacteria</taxon>
        <taxon>Bacillati</taxon>
        <taxon>Actinomycetota</taxon>
        <taxon>Actinomycetes</taxon>
        <taxon>Propionibacteriales</taxon>
        <taxon>Nocardioidaceae</taxon>
        <taxon>Nocardioides</taxon>
    </lineage>
</organism>